<name>A0AAU2A4S5_9ACTN</name>
<keyword evidence="1" id="KW-0732">Signal</keyword>
<dbReference type="Gene3D" id="2.120.10.30">
    <property type="entry name" value="TolB, C-terminal domain"/>
    <property type="match status" value="2"/>
</dbReference>
<dbReference type="PANTHER" id="PTHR31460">
    <property type="match status" value="1"/>
</dbReference>
<accession>A0AAU2A4S5</accession>
<evidence type="ECO:0000313" key="2">
    <source>
        <dbReference type="EMBL" id="WTT18926.1"/>
    </source>
</evidence>
<protein>
    <submittedName>
        <fullName evidence="2">Superoxide dismutase</fullName>
    </submittedName>
</protein>
<sequence length="331" mass="34261">MSRVSRSIHRRSFLATAVAAAVTVPATARAATTPAAVTRISPAFSLPGDRAYPEGIGLDPRTGDAYVGSFATGAVYRAGAGSDAAEVFLPAGTDGRTTANGLKVDRAGRLWVTDSSAGVAVYDLRTRALLAHFDVPGDAPRFVNDLAIAPDGTAYLTDSTRAVLYRVTPSDLARTAGAGAPLAVYCDLGAALATDPPQTRIFNGIVATPRFLLVVDTARGDLVRVDLASGAVRQVALHGGNLAHGDGLDLVGQTLWVAHNTTNTVSRWRLAPDGGSARLERSVTDPALQIPTTLARSRGGLLVVRSQFDKGGPFGPGVPETPFSVARVVGI</sequence>
<evidence type="ECO:0000256" key="1">
    <source>
        <dbReference type="SAM" id="SignalP"/>
    </source>
</evidence>
<dbReference type="InterPro" id="IPR011042">
    <property type="entry name" value="6-blade_b-propeller_TolB-like"/>
</dbReference>
<proteinExistence type="predicted"/>
<gene>
    <name evidence="2" type="ORF">OHA22_27035</name>
</gene>
<dbReference type="SUPFAM" id="SSF63829">
    <property type="entry name" value="Calcium-dependent phosphotriesterase"/>
    <property type="match status" value="1"/>
</dbReference>
<dbReference type="AlphaFoldDB" id="A0AAU2A4S5"/>
<dbReference type="PROSITE" id="PS51318">
    <property type="entry name" value="TAT"/>
    <property type="match status" value="1"/>
</dbReference>
<feature type="signal peptide" evidence="1">
    <location>
        <begin position="1"/>
        <end position="30"/>
    </location>
</feature>
<feature type="chain" id="PRO_5043726370" evidence="1">
    <location>
        <begin position="31"/>
        <end position="331"/>
    </location>
</feature>
<dbReference type="InterPro" id="IPR006311">
    <property type="entry name" value="TAT_signal"/>
</dbReference>
<reference evidence="2" key="1">
    <citation type="submission" date="2022-10" db="EMBL/GenBank/DDBJ databases">
        <title>The complete genomes of actinobacterial strains from the NBC collection.</title>
        <authorList>
            <person name="Joergensen T.S."/>
            <person name="Alvarez Arevalo M."/>
            <person name="Sterndorff E.B."/>
            <person name="Faurdal D."/>
            <person name="Vuksanovic O."/>
            <person name="Mourched A.-S."/>
            <person name="Charusanti P."/>
            <person name="Shaw S."/>
            <person name="Blin K."/>
            <person name="Weber T."/>
        </authorList>
    </citation>
    <scope>NUCLEOTIDE SEQUENCE</scope>
    <source>
        <strain evidence="2">NBC_00093</strain>
    </source>
</reference>
<dbReference type="InterPro" id="IPR053224">
    <property type="entry name" value="Sensory_adhesion_molecule"/>
</dbReference>
<dbReference type="PANTHER" id="PTHR31460:SF3">
    <property type="entry name" value="MESOCENTIN"/>
    <property type="match status" value="1"/>
</dbReference>
<dbReference type="EMBL" id="CP108222">
    <property type="protein sequence ID" value="WTT18926.1"/>
    <property type="molecule type" value="Genomic_DNA"/>
</dbReference>
<organism evidence="2">
    <name type="scientific">Streptomyces sp. NBC_00093</name>
    <dbReference type="NCBI Taxonomy" id="2975649"/>
    <lineage>
        <taxon>Bacteria</taxon>
        <taxon>Bacillati</taxon>
        <taxon>Actinomycetota</taxon>
        <taxon>Actinomycetes</taxon>
        <taxon>Kitasatosporales</taxon>
        <taxon>Streptomycetaceae</taxon>
        <taxon>Streptomyces</taxon>
    </lineage>
</organism>